<dbReference type="OrthoDB" id="5515892at2"/>
<dbReference type="AlphaFoldDB" id="A0A4P2PUS5"/>
<proteinExistence type="predicted"/>
<dbReference type="EMBL" id="CP012670">
    <property type="protein sequence ID" value="AUX20143.1"/>
    <property type="molecule type" value="Genomic_DNA"/>
</dbReference>
<gene>
    <name evidence="1" type="ORF">SOCEGT47_006070</name>
</gene>
<dbReference type="RefSeq" id="WP_129345120.1">
    <property type="nucleotide sequence ID" value="NZ_CP012670.1"/>
</dbReference>
<organism evidence="1 2">
    <name type="scientific">Sorangium cellulosum</name>
    <name type="common">Polyangium cellulosum</name>
    <dbReference type="NCBI Taxonomy" id="56"/>
    <lineage>
        <taxon>Bacteria</taxon>
        <taxon>Pseudomonadati</taxon>
        <taxon>Myxococcota</taxon>
        <taxon>Polyangia</taxon>
        <taxon>Polyangiales</taxon>
        <taxon>Polyangiaceae</taxon>
        <taxon>Sorangium</taxon>
    </lineage>
</organism>
<accession>A0A4P2PUS5</accession>
<evidence type="ECO:0000313" key="2">
    <source>
        <dbReference type="Proteomes" id="UP000295781"/>
    </source>
</evidence>
<evidence type="ECO:0000313" key="1">
    <source>
        <dbReference type="EMBL" id="AUX20143.1"/>
    </source>
</evidence>
<name>A0A4P2PUS5_SORCE</name>
<reference evidence="1 2" key="1">
    <citation type="submission" date="2015-09" db="EMBL/GenBank/DDBJ databases">
        <title>Sorangium comparison.</title>
        <authorList>
            <person name="Zaburannyi N."/>
            <person name="Bunk B."/>
            <person name="Overmann J."/>
            <person name="Mueller R."/>
        </authorList>
    </citation>
    <scope>NUCLEOTIDE SEQUENCE [LARGE SCALE GENOMIC DNA]</scope>
    <source>
        <strain evidence="1 2">So ceGT47</strain>
    </source>
</reference>
<protein>
    <submittedName>
        <fullName evidence="1">Uncharacterized protein</fullName>
    </submittedName>
</protein>
<dbReference type="Proteomes" id="UP000295781">
    <property type="component" value="Chromosome"/>
</dbReference>
<sequence>MAGQRARELRADRLDRCPGCVAEPAREKSYVRVTTAKGGRCADGRPRDIVDDVSGFVLPVGWDGSCLSERVIADPPAEEADVVWGVFSYYEIQPNCKVSLAPEDVAASWGTVVRACSRHWEMDEVCGTLDMMCDPPLAPGFRDCLEYYGDEAVPECPASHPELVQAHDGLTGCTACGFEESGARETTLALTFYADEGCTQPIPATGLEVERICYDLPPGSVVRSISARRTVERTATRTAVGGEQEGEIAPGEVVNLCCGPKA</sequence>